<dbReference type="GO" id="GO:0004338">
    <property type="term" value="F:glucan exo-1,3-beta-glucosidase activity"/>
    <property type="evidence" value="ECO:0007669"/>
    <property type="project" value="UniProtKB-EC"/>
</dbReference>
<dbReference type="EC" id="3.2.1.58" evidence="14"/>
<evidence type="ECO:0000256" key="8">
    <source>
        <dbReference type="ARBA" id="ARBA00023136"/>
    </source>
</evidence>
<keyword evidence="4 17" id="KW-0812">Transmembrane</keyword>
<evidence type="ECO:0000256" key="15">
    <source>
        <dbReference type="ARBA" id="ARBA00041260"/>
    </source>
</evidence>
<evidence type="ECO:0000256" key="16">
    <source>
        <dbReference type="SAM" id="MobiDB-lite"/>
    </source>
</evidence>
<comment type="subcellular location">
    <subcellularLocation>
        <location evidence="1">Cell membrane</location>
        <topology evidence="1">Single-pass type II membrane protein</topology>
    </subcellularLocation>
</comment>
<dbReference type="AlphaFoldDB" id="A0A0W0EYL7"/>
<dbReference type="Gene3D" id="3.20.20.80">
    <property type="entry name" value="Glycosidases"/>
    <property type="match status" value="1"/>
</dbReference>
<dbReference type="PANTHER" id="PTHR31297">
    <property type="entry name" value="GLUCAN ENDO-1,6-BETA-GLUCOSIDASE B"/>
    <property type="match status" value="1"/>
</dbReference>
<keyword evidence="10" id="KW-0326">Glycosidase</keyword>
<feature type="transmembrane region" description="Helical" evidence="17">
    <location>
        <begin position="96"/>
        <end position="119"/>
    </location>
</feature>
<sequence length="746" mass="81844">MADPTQAPLLPEQDVASPGPQQRFLGHDLDSPSPFRDSFPSTVRDSQYAASDRPLNPGRDTFYDGSDREGASPQMNEKAGGSYPSSTQKASRRKPLIIAAIAAAIIIILAIILGVYFGVTRTRNRNGSSSPSQGNSNSDSGSGSAGSGEGSDGGIKIAITGGDGSEVTLEDGTTFIYSNPHGGHWYYDPNDPFNNGAKAQSWTPALNETFNYGVDRVRGVNVGGWLNIEPFMQVIVPALFQKYSDVTPTPVDEYTLHSAMRAHPERGGLDDLEEHYKTFITEKDFAEIAAAGLNYVRIPIPYWAIDVQEGEPFLPKVAWKYFLKAVGWARKYGLRINLDLHAVPGSQNNWNHSGRLNAGVNMMNGPMGLANAQRTLDYIRILAEFIHQPQYRDVITMFGILNEPREAFIGAEQLESFHAQAYRVVREVTGSDDGAWVSIHEGFRAWGDWDNFLPNHYRLALDHHPYIAFGDQVDSDWTERTRQPCDYWAQNIKDRLNNFGLTTNGEYSNAINDCGLFLNGVTEGVRYDGSYVPQSFPRAGSCDKYTDWQNFTPERKEGIKRFAMASMDALHNYFFWTWKIGNSSVTGKVETPAWSYQLGLENGWMPKDPREADGFCGDAAAFNSPIQPGSGNVNYAQYPWPPASIRNAGSPSTLPRYTATGPVPTLTGGTLTISGVTPTRTVDVGNGWANPNDQAGAMVPIQGCTYPDIWAGDNAAVPPALDINGYLPSDRKDFEMADSNCRGAAS</sequence>
<keyword evidence="6" id="KW-0735">Signal-anchor</keyword>
<keyword evidence="8 17" id="KW-0472">Membrane</keyword>
<evidence type="ECO:0000256" key="1">
    <source>
        <dbReference type="ARBA" id="ARBA00004401"/>
    </source>
</evidence>
<dbReference type="EMBL" id="LATX01002444">
    <property type="protein sequence ID" value="KTB29198.1"/>
    <property type="molecule type" value="Genomic_DNA"/>
</dbReference>
<dbReference type="GO" id="GO:0071555">
    <property type="term" value="P:cell wall organization"/>
    <property type="evidence" value="ECO:0007669"/>
    <property type="project" value="UniProtKB-KW"/>
</dbReference>
<name>A0A0W0EYL7_MONRR</name>
<dbReference type="InterPro" id="IPR050386">
    <property type="entry name" value="Glycosyl_hydrolase_5"/>
</dbReference>
<dbReference type="SUPFAM" id="SSF51445">
    <property type="entry name" value="(Trans)glycosidases"/>
    <property type="match status" value="1"/>
</dbReference>
<dbReference type="PANTHER" id="PTHR31297:SF34">
    <property type="entry name" value="GLUCAN 1,3-BETA-GLUCOSIDASE 2"/>
    <property type="match status" value="1"/>
</dbReference>
<organism evidence="19 20">
    <name type="scientific">Moniliophthora roreri</name>
    <name type="common">Frosty pod rot fungus</name>
    <name type="synonym">Monilia roreri</name>
    <dbReference type="NCBI Taxonomy" id="221103"/>
    <lineage>
        <taxon>Eukaryota</taxon>
        <taxon>Fungi</taxon>
        <taxon>Dikarya</taxon>
        <taxon>Basidiomycota</taxon>
        <taxon>Agaricomycotina</taxon>
        <taxon>Agaricomycetes</taxon>
        <taxon>Agaricomycetidae</taxon>
        <taxon>Agaricales</taxon>
        <taxon>Marasmiineae</taxon>
        <taxon>Marasmiaceae</taxon>
        <taxon>Moniliophthora</taxon>
    </lineage>
</organism>
<evidence type="ECO:0000256" key="10">
    <source>
        <dbReference type="ARBA" id="ARBA00023295"/>
    </source>
</evidence>
<evidence type="ECO:0000256" key="14">
    <source>
        <dbReference type="ARBA" id="ARBA00038929"/>
    </source>
</evidence>
<keyword evidence="5" id="KW-0378">Hydrolase</keyword>
<dbReference type="InterPro" id="IPR017853">
    <property type="entry name" value="GH"/>
</dbReference>
<keyword evidence="7 17" id="KW-1133">Transmembrane helix</keyword>
<proteinExistence type="inferred from homology"/>
<evidence type="ECO:0000256" key="2">
    <source>
        <dbReference type="ARBA" id="ARBA00005641"/>
    </source>
</evidence>
<comment type="caution">
    <text evidence="19">The sequence shown here is derived from an EMBL/GenBank/DDBJ whole genome shotgun (WGS) entry which is preliminary data.</text>
</comment>
<feature type="region of interest" description="Disordered" evidence="16">
    <location>
        <begin position="1"/>
        <end position="90"/>
    </location>
</feature>
<evidence type="ECO:0000256" key="13">
    <source>
        <dbReference type="ARBA" id="ARBA00037126"/>
    </source>
</evidence>
<evidence type="ECO:0000256" key="11">
    <source>
        <dbReference type="ARBA" id="ARBA00023316"/>
    </source>
</evidence>
<protein>
    <recommendedName>
        <fullName evidence="14">glucan 1,3-beta-glucosidase</fullName>
        <ecNumber evidence="14">3.2.1.58</ecNumber>
    </recommendedName>
    <alternativeName>
        <fullName evidence="15">Exo-1,3-beta-glucanase D</fullName>
    </alternativeName>
</protein>
<reference evidence="19 20" key="1">
    <citation type="submission" date="2015-12" db="EMBL/GenBank/DDBJ databases">
        <title>Draft genome sequence of Moniliophthora roreri, the causal agent of frosty pod rot of cacao.</title>
        <authorList>
            <person name="Aime M.C."/>
            <person name="Diaz-Valderrama J.R."/>
            <person name="Kijpornyongpan T."/>
            <person name="Phillips-Mora W."/>
        </authorList>
    </citation>
    <scope>NUCLEOTIDE SEQUENCE [LARGE SCALE GENOMIC DNA]</scope>
    <source>
        <strain evidence="19 20">MCA 2952</strain>
    </source>
</reference>
<dbReference type="Pfam" id="PF00150">
    <property type="entry name" value="Cellulase"/>
    <property type="match status" value="1"/>
</dbReference>
<evidence type="ECO:0000313" key="19">
    <source>
        <dbReference type="EMBL" id="KTB29198.1"/>
    </source>
</evidence>
<evidence type="ECO:0000256" key="6">
    <source>
        <dbReference type="ARBA" id="ARBA00022968"/>
    </source>
</evidence>
<gene>
    <name evidence="19" type="ORF">WG66_18213</name>
</gene>
<evidence type="ECO:0000256" key="7">
    <source>
        <dbReference type="ARBA" id="ARBA00022989"/>
    </source>
</evidence>
<feature type="compositionally biased region" description="Basic and acidic residues" evidence="16">
    <location>
        <begin position="61"/>
        <end position="70"/>
    </location>
</feature>
<dbReference type="FunFam" id="3.20.20.80:FF:000033">
    <property type="entry name" value="Glucan 1,3-beta-glucosidase A"/>
    <property type="match status" value="1"/>
</dbReference>
<dbReference type="GO" id="GO:0009251">
    <property type="term" value="P:glucan catabolic process"/>
    <property type="evidence" value="ECO:0007669"/>
    <property type="project" value="TreeGrafter"/>
</dbReference>
<dbReference type="GO" id="GO:0005576">
    <property type="term" value="C:extracellular region"/>
    <property type="evidence" value="ECO:0007669"/>
    <property type="project" value="TreeGrafter"/>
</dbReference>
<dbReference type="InterPro" id="IPR001547">
    <property type="entry name" value="Glyco_hydro_5"/>
</dbReference>
<comment type="function">
    <text evidence="13">Glucosidase involved in the degradation of cellulosic biomass. Active on lichenan.</text>
</comment>
<evidence type="ECO:0000256" key="9">
    <source>
        <dbReference type="ARBA" id="ARBA00023180"/>
    </source>
</evidence>
<feature type="compositionally biased region" description="Gly residues" evidence="16">
    <location>
        <begin position="143"/>
        <end position="153"/>
    </location>
</feature>
<feature type="region of interest" description="Disordered" evidence="16">
    <location>
        <begin position="125"/>
        <end position="163"/>
    </location>
</feature>
<comment type="similarity">
    <text evidence="2">Belongs to the glycosyl hydrolase 5 (cellulase A) family.</text>
</comment>
<evidence type="ECO:0000256" key="3">
    <source>
        <dbReference type="ARBA" id="ARBA00022475"/>
    </source>
</evidence>
<dbReference type="Proteomes" id="UP000054988">
    <property type="component" value="Unassembled WGS sequence"/>
</dbReference>
<keyword evidence="11" id="KW-0961">Cell wall biogenesis/degradation</keyword>
<evidence type="ECO:0000256" key="4">
    <source>
        <dbReference type="ARBA" id="ARBA00022692"/>
    </source>
</evidence>
<evidence type="ECO:0000256" key="5">
    <source>
        <dbReference type="ARBA" id="ARBA00022801"/>
    </source>
</evidence>
<evidence type="ECO:0000256" key="12">
    <source>
        <dbReference type="ARBA" id="ARBA00036824"/>
    </source>
</evidence>
<evidence type="ECO:0000256" key="17">
    <source>
        <dbReference type="SAM" id="Phobius"/>
    </source>
</evidence>
<accession>A0A0W0EYL7</accession>
<dbReference type="GO" id="GO:0005886">
    <property type="term" value="C:plasma membrane"/>
    <property type="evidence" value="ECO:0007669"/>
    <property type="project" value="UniProtKB-SubCell"/>
</dbReference>
<feature type="compositionally biased region" description="Low complexity" evidence="16">
    <location>
        <begin position="31"/>
        <end position="41"/>
    </location>
</feature>
<dbReference type="GO" id="GO:0009986">
    <property type="term" value="C:cell surface"/>
    <property type="evidence" value="ECO:0007669"/>
    <property type="project" value="TreeGrafter"/>
</dbReference>
<feature type="compositionally biased region" description="Low complexity" evidence="16">
    <location>
        <begin position="126"/>
        <end position="142"/>
    </location>
</feature>
<comment type="catalytic activity">
    <reaction evidence="12">
        <text>Successive hydrolysis of beta-D-glucose units from the non-reducing ends of (1-&gt;3)-beta-D-glucans, releasing alpha-glucose.</text>
        <dbReference type="EC" id="3.2.1.58"/>
    </reaction>
</comment>
<keyword evidence="9" id="KW-0325">Glycoprotein</keyword>
<feature type="domain" description="Glycoside hydrolase family 5" evidence="18">
    <location>
        <begin position="272"/>
        <end position="493"/>
    </location>
</feature>
<evidence type="ECO:0000313" key="20">
    <source>
        <dbReference type="Proteomes" id="UP000054988"/>
    </source>
</evidence>
<keyword evidence="3" id="KW-1003">Cell membrane</keyword>
<evidence type="ECO:0000259" key="18">
    <source>
        <dbReference type="Pfam" id="PF00150"/>
    </source>
</evidence>